<dbReference type="InterPro" id="IPR017925">
    <property type="entry name" value="DHFR_CS"/>
</dbReference>
<dbReference type="Pfam" id="PF00186">
    <property type="entry name" value="DHFR_1"/>
    <property type="match status" value="1"/>
</dbReference>
<organism evidence="11 12">
    <name type="scientific">Porticoccus litoralis</name>
    <dbReference type="NCBI Taxonomy" id="434086"/>
    <lineage>
        <taxon>Bacteria</taxon>
        <taxon>Pseudomonadati</taxon>
        <taxon>Pseudomonadota</taxon>
        <taxon>Gammaproteobacteria</taxon>
        <taxon>Cellvibrionales</taxon>
        <taxon>Porticoccaceae</taxon>
        <taxon>Porticoccus</taxon>
    </lineage>
</organism>
<dbReference type="InterPro" id="IPR012259">
    <property type="entry name" value="DHFR"/>
</dbReference>
<evidence type="ECO:0000256" key="7">
    <source>
        <dbReference type="ARBA" id="ARBA00025067"/>
    </source>
</evidence>
<reference evidence="11" key="1">
    <citation type="journal article" date="2010" name="Int. J. Syst. Evol. Microbiol.">
        <title>Porticoccus litoralis gen. nov., sp. nov., a gammaproteobacterium isolated from the Yellow Sea.</title>
        <authorList>
            <person name="Oh H.M."/>
            <person name="Kim H."/>
            <person name="Kim K.M."/>
            <person name="Min G.S."/>
            <person name="Cho J.C."/>
        </authorList>
    </citation>
    <scope>NUCLEOTIDE SEQUENCE</scope>
    <source>
        <strain evidence="11">DSM 25064</strain>
    </source>
</reference>
<dbReference type="PROSITE" id="PS00075">
    <property type="entry name" value="DHFR_1"/>
    <property type="match status" value="1"/>
</dbReference>
<dbReference type="GO" id="GO:0070401">
    <property type="term" value="F:NADP+ binding"/>
    <property type="evidence" value="ECO:0007669"/>
    <property type="project" value="UniProtKB-ARBA"/>
</dbReference>
<dbReference type="CDD" id="cd00209">
    <property type="entry name" value="DHFR"/>
    <property type="match status" value="1"/>
</dbReference>
<dbReference type="SUPFAM" id="SSF53597">
    <property type="entry name" value="Dihydrofolate reductase-like"/>
    <property type="match status" value="1"/>
</dbReference>
<dbReference type="FunFam" id="3.40.430.10:FF:000001">
    <property type="entry name" value="Dihydrofolate reductase"/>
    <property type="match status" value="1"/>
</dbReference>
<dbReference type="AlphaFoldDB" id="A0AAW8B4W1"/>
<evidence type="ECO:0000256" key="9">
    <source>
        <dbReference type="RuleBase" id="RU004474"/>
    </source>
</evidence>
<proteinExistence type="inferred from homology"/>
<comment type="caution">
    <text evidence="11">The sequence shown here is derived from an EMBL/GenBank/DDBJ whole genome shotgun (WGS) entry which is preliminary data.</text>
</comment>
<evidence type="ECO:0000313" key="11">
    <source>
        <dbReference type="EMBL" id="MDP1520927.1"/>
    </source>
</evidence>
<evidence type="ECO:0000256" key="8">
    <source>
        <dbReference type="PIRNR" id="PIRNR000194"/>
    </source>
</evidence>
<dbReference type="PRINTS" id="PR00070">
    <property type="entry name" value="DHFR"/>
</dbReference>
<evidence type="ECO:0000256" key="5">
    <source>
        <dbReference type="ARBA" id="ARBA00022857"/>
    </source>
</evidence>
<evidence type="ECO:0000256" key="3">
    <source>
        <dbReference type="ARBA" id="ARBA00012856"/>
    </source>
</evidence>
<dbReference type="PANTHER" id="PTHR48069">
    <property type="entry name" value="DIHYDROFOLATE REDUCTASE"/>
    <property type="match status" value="1"/>
</dbReference>
<dbReference type="RefSeq" id="WP_305170517.1">
    <property type="nucleotide sequence ID" value="NZ_JAUUUU010000003.1"/>
</dbReference>
<protein>
    <recommendedName>
        <fullName evidence="3 8">Dihydrofolate reductase</fullName>
        <ecNumber evidence="3 8">1.5.1.3</ecNumber>
    </recommendedName>
</protein>
<name>A0AAW8B4W1_9GAMM</name>
<dbReference type="Gene3D" id="3.40.430.10">
    <property type="entry name" value="Dihydrofolate Reductase, subunit A"/>
    <property type="match status" value="1"/>
</dbReference>
<dbReference type="GO" id="GO:0005829">
    <property type="term" value="C:cytosol"/>
    <property type="evidence" value="ECO:0007669"/>
    <property type="project" value="TreeGrafter"/>
</dbReference>
<keyword evidence="5 8" id="KW-0521">NADP</keyword>
<dbReference type="Proteomes" id="UP001178354">
    <property type="component" value="Unassembled WGS sequence"/>
</dbReference>
<dbReference type="InterPro" id="IPR001796">
    <property type="entry name" value="DHFR_dom"/>
</dbReference>
<dbReference type="GO" id="GO:0004146">
    <property type="term" value="F:dihydrofolate reductase activity"/>
    <property type="evidence" value="ECO:0007669"/>
    <property type="project" value="UniProtKB-EC"/>
</dbReference>
<accession>A0AAW8B4W1</accession>
<evidence type="ECO:0000259" key="10">
    <source>
        <dbReference type="PROSITE" id="PS51330"/>
    </source>
</evidence>
<comment type="catalytic activity">
    <reaction evidence="8">
        <text>(6S)-5,6,7,8-tetrahydrofolate + NADP(+) = 7,8-dihydrofolate + NADPH + H(+)</text>
        <dbReference type="Rhea" id="RHEA:15009"/>
        <dbReference type="ChEBI" id="CHEBI:15378"/>
        <dbReference type="ChEBI" id="CHEBI:57451"/>
        <dbReference type="ChEBI" id="CHEBI:57453"/>
        <dbReference type="ChEBI" id="CHEBI:57783"/>
        <dbReference type="ChEBI" id="CHEBI:58349"/>
        <dbReference type="EC" id="1.5.1.3"/>
    </reaction>
</comment>
<dbReference type="PANTHER" id="PTHR48069:SF3">
    <property type="entry name" value="DIHYDROFOLATE REDUCTASE"/>
    <property type="match status" value="1"/>
</dbReference>
<dbReference type="InterPro" id="IPR024072">
    <property type="entry name" value="DHFR-like_dom_sf"/>
</dbReference>
<evidence type="ECO:0000256" key="4">
    <source>
        <dbReference type="ARBA" id="ARBA00022563"/>
    </source>
</evidence>
<keyword evidence="12" id="KW-1185">Reference proteome</keyword>
<evidence type="ECO:0000256" key="6">
    <source>
        <dbReference type="ARBA" id="ARBA00023002"/>
    </source>
</evidence>
<gene>
    <name evidence="11" type="ORF">Q8A57_08105</name>
</gene>
<keyword evidence="6 8" id="KW-0560">Oxidoreductase</keyword>
<dbReference type="PIRSF" id="PIRSF000194">
    <property type="entry name" value="DHFR"/>
    <property type="match status" value="1"/>
</dbReference>
<dbReference type="EMBL" id="JAUUUU010000003">
    <property type="protein sequence ID" value="MDP1520927.1"/>
    <property type="molecule type" value="Genomic_DNA"/>
</dbReference>
<keyword evidence="4 8" id="KW-0554">One-carbon metabolism</keyword>
<evidence type="ECO:0000256" key="1">
    <source>
        <dbReference type="ARBA" id="ARBA00004903"/>
    </source>
</evidence>
<sequence>MAELTLSLIVAMDRNRVIGCDNALPWHLPEDLKYFKSVTMGKPIVMGRKTFESIGRPLPGRLNVVITRNPGWQHPGVVVAHSLSEALVLAGNDPPSREAGEVMVIGGEQIYRAAIEQASRLYITRVDTEVEGDAFFPDITEGHWREVECQQPAQQGDTPYCFQVLERRR</sequence>
<comment type="pathway">
    <text evidence="1 8">Cofactor biosynthesis; tetrahydrofolate biosynthesis; 5,6,7,8-tetrahydrofolate from 7,8-dihydrofolate: step 1/1.</text>
</comment>
<dbReference type="EC" id="1.5.1.3" evidence="3 8"/>
<feature type="domain" description="DHFR" evidence="10">
    <location>
        <begin position="5"/>
        <end position="167"/>
    </location>
</feature>
<dbReference type="PROSITE" id="PS51330">
    <property type="entry name" value="DHFR_2"/>
    <property type="match status" value="1"/>
</dbReference>
<dbReference type="GO" id="GO:0006730">
    <property type="term" value="P:one-carbon metabolic process"/>
    <property type="evidence" value="ECO:0007669"/>
    <property type="project" value="UniProtKB-KW"/>
</dbReference>
<dbReference type="GO" id="GO:0046655">
    <property type="term" value="P:folic acid metabolic process"/>
    <property type="evidence" value="ECO:0007669"/>
    <property type="project" value="TreeGrafter"/>
</dbReference>
<dbReference type="GO" id="GO:0046452">
    <property type="term" value="P:dihydrofolate metabolic process"/>
    <property type="evidence" value="ECO:0007669"/>
    <property type="project" value="TreeGrafter"/>
</dbReference>
<comment type="function">
    <text evidence="7 8">Key enzyme in folate metabolism. Catalyzes an essential reaction for de novo glycine and purine synthesis, and for DNA precursor synthesis.</text>
</comment>
<evidence type="ECO:0000256" key="2">
    <source>
        <dbReference type="ARBA" id="ARBA00009539"/>
    </source>
</evidence>
<comment type="similarity">
    <text evidence="2 8 9">Belongs to the dihydrofolate reductase family.</text>
</comment>
<dbReference type="GO" id="GO:0046654">
    <property type="term" value="P:tetrahydrofolate biosynthetic process"/>
    <property type="evidence" value="ECO:0007669"/>
    <property type="project" value="InterPro"/>
</dbReference>
<reference evidence="11" key="2">
    <citation type="submission" date="2023-08" db="EMBL/GenBank/DDBJ databases">
        <authorList>
            <person name="Luo J."/>
        </authorList>
    </citation>
    <scope>NUCLEOTIDE SEQUENCE</scope>
    <source>
        <strain evidence="11">DSM 25064</strain>
    </source>
</reference>
<evidence type="ECO:0000313" key="12">
    <source>
        <dbReference type="Proteomes" id="UP001178354"/>
    </source>
</evidence>